<evidence type="ECO:0000313" key="3">
    <source>
        <dbReference type="Proteomes" id="UP001154282"/>
    </source>
</evidence>
<sequence>MPAVRCSRCGSEPVGKRRRFSSLDFVFFDEEKRRGSNRRNRILIEGKDKGKSAALDSNGGGRVPTTRTQPTTWATPAGRERHRQELSVSKSSAQSPPIPQPRQLEAVSACDSEGDQSSAAPLDRLRH</sequence>
<gene>
    <name evidence="2" type="ORF">LITE_LOCUS36395</name>
</gene>
<feature type="compositionally biased region" description="Polar residues" evidence="1">
    <location>
        <begin position="86"/>
        <end position="95"/>
    </location>
</feature>
<feature type="compositionally biased region" description="Basic and acidic residues" evidence="1">
    <location>
        <begin position="42"/>
        <end position="51"/>
    </location>
</feature>
<organism evidence="2 3">
    <name type="scientific">Linum tenue</name>
    <dbReference type="NCBI Taxonomy" id="586396"/>
    <lineage>
        <taxon>Eukaryota</taxon>
        <taxon>Viridiplantae</taxon>
        <taxon>Streptophyta</taxon>
        <taxon>Embryophyta</taxon>
        <taxon>Tracheophyta</taxon>
        <taxon>Spermatophyta</taxon>
        <taxon>Magnoliopsida</taxon>
        <taxon>eudicotyledons</taxon>
        <taxon>Gunneridae</taxon>
        <taxon>Pentapetalae</taxon>
        <taxon>rosids</taxon>
        <taxon>fabids</taxon>
        <taxon>Malpighiales</taxon>
        <taxon>Linaceae</taxon>
        <taxon>Linum</taxon>
    </lineage>
</organism>
<protein>
    <submittedName>
        <fullName evidence="2">Uncharacterized protein</fullName>
    </submittedName>
</protein>
<accession>A0AAV0P281</accession>
<reference evidence="2" key="1">
    <citation type="submission" date="2022-08" db="EMBL/GenBank/DDBJ databases">
        <authorList>
            <person name="Gutierrez-Valencia J."/>
        </authorList>
    </citation>
    <scope>NUCLEOTIDE SEQUENCE</scope>
</reference>
<dbReference type="Proteomes" id="UP001154282">
    <property type="component" value="Unassembled WGS sequence"/>
</dbReference>
<name>A0AAV0P281_9ROSI</name>
<comment type="caution">
    <text evidence="2">The sequence shown here is derived from an EMBL/GenBank/DDBJ whole genome shotgun (WGS) entry which is preliminary data.</text>
</comment>
<evidence type="ECO:0000256" key="1">
    <source>
        <dbReference type="SAM" id="MobiDB-lite"/>
    </source>
</evidence>
<keyword evidence="3" id="KW-1185">Reference proteome</keyword>
<feature type="region of interest" description="Disordered" evidence="1">
    <location>
        <begin position="34"/>
        <end position="127"/>
    </location>
</feature>
<dbReference type="EMBL" id="CAMGYJ010000008">
    <property type="protein sequence ID" value="CAI0464943.1"/>
    <property type="molecule type" value="Genomic_DNA"/>
</dbReference>
<evidence type="ECO:0000313" key="2">
    <source>
        <dbReference type="EMBL" id="CAI0464943.1"/>
    </source>
</evidence>
<proteinExistence type="predicted"/>
<feature type="compositionally biased region" description="Low complexity" evidence="1">
    <location>
        <begin position="64"/>
        <end position="76"/>
    </location>
</feature>
<dbReference type="AlphaFoldDB" id="A0AAV0P281"/>